<dbReference type="InterPro" id="IPR013783">
    <property type="entry name" value="Ig-like_fold"/>
</dbReference>
<reference evidence="2 3" key="1">
    <citation type="submission" date="2022-03" db="EMBL/GenBank/DDBJ databases">
        <title>Novel taxa within the pig intestine.</title>
        <authorList>
            <person name="Wylensek D."/>
            <person name="Bishof K."/>
            <person name="Afrizal A."/>
            <person name="Clavel T."/>
        </authorList>
    </citation>
    <scope>NUCLEOTIDE SEQUENCE [LARGE SCALE GENOMIC DNA]</scope>
    <source>
        <strain evidence="2 3">CLA-KB-P133</strain>
    </source>
</reference>
<protein>
    <recommendedName>
        <fullName evidence="4">HYR domain-containing protein</fullName>
    </recommendedName>
</protein>
<dbReference type="Gene3D" id="2.60.40.10">
    <property type="entry name" value="Immunoglobulins"/>
    <property type="match status" value="1"/>
</dbReference>
<proteinExistence type="predicted"/>
<evidence type="ECO:0000256" key="1">
    <source>
        <dbReference type="SAM" id="MobiDB-lite"/>
    </source>
</evidence>
<dbReference type="EMBL" id="JALBUR010000042">
    <property type="protein sequence ID" value="MDX8420501.1"/>
    <property type="molecule type" value="Genomic_DNA"/>
</dbReference>
<name>A0AB35U5R1_9FIRM</name>
<feature type="region of interest" description="Disordered" evidence="1">
    <location>
        <begin position="196"/>
        <end position="233"/>
    </location>
</feature>
<dbReference type="AlphaFoldDB" id="A0AB35U5R1"/>
<comment type="caution">
    <text evidence="2">The sequence shown here is derived from an EMBL/GenBank/DDBJ whole genome shotgun (WGS) entry which is preliminary data.</text>
</comment>
<organism evidence="2 3">
    <name type="scientific">Grylomicrobium aquisgranensis</name>
    <dbReference type="NCBI Taxonomy" id="2926318"/>
    <lineage>
        <taxon>Bacteria</taxon>
        <taxon>Bacillati</taxon>
        <taxon>Bacillota</taxon>
        <taxon>Erysipelotrichia</taxon>
        <taxon>Erysipelotrichales</taxon>
        <taxon>Erysipelotrichaceae</taxon>
        <taxon>Grylomicrobium</taxon>
    </lineage>
</organism>
<keyword evidence="3" id="KW-1185">Reference proteome</keyword>
<evidence type="ECO:0000313" key="2">
    <source>
        <dbReference type="EMBL" id="MDX8420501.1"/>
    </source>
</evidence>
<evidence type="ECO:0008006" key="4">
    <source>
        <dbReference type="Google" id="ProtNLM"/>
    </source>
</evidence>
<dbReference type="Proteomes" id="UP001286174">
    <property type="component" value="Unassembled WGS sequence"/>
</dbReference>
<dbReference type="RefSeq" id="WP_370596630.1">
    <property type="nucleotide sequence ID" value="NZ_JALBUR010000042.1"/>
</dbReference>
<sequence length="276" mass="29727">MFIALLIITLIGTASVGAYLFHQYQMLQNQNLTLILTADEVTLDYGAAFNPIDYVQDYTKEDGVELILPDVIDTHQIGKTEVLYKIKNRIKTGTAVLAVNVIDQSPPDVTLSTHEVTLTRGQDTFSGKAYLSSAADNADGDLTDSVIWNDPDESLNDQDITYSVTDSSGNTGIAVLTLHYKDPDPVPEPEKIIVYQNSGEPNSGSTQSSFSSSTDSSGSAAQQSQTHGSQDFMFSDGYDMDSAYQACIAAGSAVGTYQCTPISDGDGIYTGYQLTY</sequence>
<evidence type="ECO:0000313" key="3">
    <source>
        <dbReference type="Proteomes" id="UP001286174"/>
    </source>
</evidence>
<feature type="compositionally biased region" description="Low complexity" evidence="1">
    <location>
        <begin position="203"/>
        <end position="230"/>
    </location>
</feature>
<accession>A0AB35U5R1</accession>
<gene>
    <name evidence="2" type="ORF">MOZ60_10430</name>
</gene>